<sequence>MELVPMLRDSIRFTEHIYIFAQGIFKFTAQVSPFIEKMIPRAAKF</sequence>
<dbReference type="AlphaFoldDB" id="A0A4R2GN84"/>
<keyword evidence="2" id="KW-1185">Reference proteome</keyword>
<protein>
    <submittedName>
        <fullName evidence="1">Uncharacterized protein</fullName>
    </submittedName>
</protein>
<reference evidence="1 2" key="1">
    <citation type="submission" date="2019-03" db="EMBL/GenBank/DDBJ databases">
        <title>Genomic Encyclopedia of Type Strains, Phase IV (KMG-IV): sequencing the most valuable type-strain genomes for metagenomic binning, comparative biology and taxonomic classification.</title>
        <authorList>
            <person name="Goeker M."/>
        </authorList>
    </citation>
    <scope>NUCLEOTIDE SEQUENCE [LARGE SCALE GENOMIC DNA]</scope>
    <source>
        <strain evidence="1 2">DSM 24179</strain>
    </source>
</reference>
<name>A0A4R2GN84_9BACT</name>
<dbReference type="EMBL" id="SLWK01000001">
    <property type="protein sequence ID" value="TCO10713.1"/>
    <property type="molecule type" value="Genomic_DNA"/>
</dbReference>
<evidence type="ECO:0000313" key="2">
    <source>
        <dbReference type="Proteomes" id="UP000295221"/>
    </source>
</evidence>
<gene>
    <name evidence="1" type="ORF">EV194_101344</name>
</gene>
<accession>A0A4R2GN84</accession>
<comment type="caution">
    <text evidence="1">The sequence shown here is derived from an EMBL/GenBank/DDBJ whole genome shotgun (WGS) entry which is preliminary data.</text>
</comment>
<proteinExistence type="predicted"/>
<evidence type="ECO:0000313" key="1">
    <source>
        <dbReference type="EMBL" id="TCO10713.1"/>
    </source>
</evidence>
<dbReference type="Proteomes" id="UP000295221">
    <property type="component" value="Unassembled WGS sequence"/>
</dbReference>
<organism evidence="1 2">
    <name type="scientific">Natronoflexus pectinivorans</name>
    <dbReference type="NCBI Taxonomy" id="682526"/>
    <lineage>
        <taxon>Bacteria</taxon>
        <taxon>Pseudomonadati</taxon>
        <taxon>Bacteroidota</taxon>
        <taxon>Bacteroidia</taxon>
        <taxon>Marinilabiliales</taxon>
        <taxon>Marinilabiliaceae</taxon>
        <taxon>Natronoflexus</taxon>
    </lineage>
</organism>